<keyword evidence="8" id="KW-0732">Signal</keyword>
<name>A0ABQ7EM61_BRACR</name>
<keyword evidence="19" id="KW-1185">Reference proteome</keyword>
<evidence type="ECO:0000256" key="7">
    <source>
        <dbReference type="ARBA" id="ARBA00022554"/>
    </source>
</evidence>
<evidence type="ECO:0000256" key="1">
    <source>
        <dbReference type="ARBA" id="ARBA00000448"/>
    </source>
</evidence>
<comment type="catalytic activity">
    <reaction evidence="1">
        <text>Hydrolysis of terminal, non-reducing beta-D-glucosyl residues with release of beta-D-glucose.</text>
        <dbReference type="EC" id="3.2.1.21"/>
    </reaction>
</comment>
<evidence type="ECO:0000256" key="17">
    <source>
        <dbReference type="SAM" id="MobiDB-lite"/>
    </source>
</evidence>
<comment type="subcellular location">
    <subcellularLocation>
        <location evidence="3">Vacuole</location>
    </subcellularLocation>
</comment>
<evidence type="ECO:0000256" key="15">
    <source>
        <dbReference type="ARBA" id="ARBA00034026"/>
    </source>
</evidence>
<evidence type="ECO:0000256" key="11">
    <source>
        <dbReference type="ARBA" id="ARBA00023180"/>
    </source>
</evidence>
<evidence type="ECO:0000256" key="6">
    <source>
        <dbReference type="ARBA" id="ARBA00012744"/>
    </source>
</evidence>
<accession>A0ABQ7EM61</accession>
<evidence type="ECO:0000256" key="4">
    <source>
        <dbReference type="ARBA" id="ARBA00010838"/>
    </source>
</evidence>
<evidence type="ECO:0000256" key="16">
    <source>
        <dbReference type="RuleBase" id="RU003690"/>
    </source>
</evidence>
<evidence type="ECO:0000256" key="2">
    <source>
        <dbReference type="ARBA" id="ARBA00003014"/>
    </source>
</evidence>
<proteinExistence type="inferred from homology"/>
<protein>
    <recommendedName>
        <fullName evidence="13">Sinigrinase</fullName>
        <ecNumber evidence="5">3.2.1.147</ecNumber>
        <ecNumber evidence="6">3.2.1.21</ecNumber>
    </recommendedName>
    <alternativeName>
        <fullName evidence="14">Thioglucosidase</fullName>
    </alternativeName>
</protein>
<reference evidence="18 19" key="1">
    <citation type="journal article" date="2020" name="BMC Genomics">
        <title>Intraspecific diversification of the crop wild relative Brassica cretica Lam. using demographic model selection.</title>
        <authorList>
            <person name="Kioukis A."/>
            <person name="Michalopoulou V.A."/>
            <person name="Briers L."/>
            <person name="Pirintsos S."/>
            <person name="Studholme D.J."/>
            <person name="Pavlidis P."/>
            <person name="Sarris P.F."/>
        </authorList>
    </citation>
    <scope>NUCLEOTIDE SEQUENCE [LARGE SCALE GENOMIC DNA]</scope>
    <source>
        <strain evidence="19">cv. PFS-1207/04</strain>
    </source>
</reference>
<dbReference type="EC" id="3.2.1.21" evidence="6"/>
<dbReference type="InterPro" id="IPR017853">
    <property type="entry name" value="GH"/>
</dbReference>
<keyword evidence="9" id="KW-0378">Hydrolase</keyword>
<feature type="region of interest" description="Disordered" evidence="17">
    <location>
        <begin position="41"/>
        <end position="63"/>
    </location>
</feature>
<evidence type="ECO:0000313" key="18">
    <source>
        <dbReference type="EMBL" id="KAF3598076.1"/>
    </source>
</evidence>
<comment type="similarity">
    <text evidence="4 16">Belongs to the glycosyl hydrolase 1 family.</text>
</comment>
<comment type="function">
    <text evidence="2">Degradation of glucosinolates (glucose residue linked by a thioglucoside bound to an amino acid derivative) to glucose, sulfate and any of the products: thiocyanates, isothiocyanates, nitriles, epithionitriles or oxazolidine-2-thiones.</text>
</comment>
<dbReference type="EC" id="3.2.1.147" evidence="5"/>
<dbReference type="Pfam" id="PF00232">
    <property type="entry name" value="Glyco_hydro_1"/>
    <property type="match status" value="1"/>
</dbReference>
<keyword evidence="10" id="KW-1015">Disulfide bond</keyword>
<keyword evidence="7" id="KW-0926">Vacuole</keyword>
<dbReference type="Gene3D" id="3.20.20.80">
    <property type="entry name" value="Glycosidases"/>
    <property type="match status" value="1"/>
</dbReference>
<dbReference type="PANTHER" id="PTHR10353">
    <property type="entry name" value="GLYCOSYL HYDROLASE"/>
    <property type="match status" value="1"/>
</dbReference>
<evidence type="ECO:0000256" key="10">
    <source>
        <dbReference type="ARBA" id="ARBA00023157"/>
    </source>
</evidence>
<evidence type="ECO:0000256" key="13">
    <source>
        <dbReference type="ARBA" id="ARBA00032643"/>
    </source>
</evidence>
<evidence type="ECO:0000256" key="12">
    <source>
        <dbReference type="ARBA" id="ARBA00023295"/>
    </source>
</evidence>
<evidence type="ECO:0000256" key="5">
    <source>
        <dbReference type="ARBA" id="ARBA00012250"/>
    </source>
</evidence>
<dbReference type="EMBL" id="QGKV02000299">
    <property type="protein sequence ID" value="KAF3598076.1"/>
    <property type="molecule type" value="Genomic_DNA"/>
</dbReference>
<dbReference type="PANTHER" id="PTHR10353:SF150">
    <property type="entry name" value="BETA-GLUCOSIDASE 1-RELATED"/>
    <property type="match status" value="1"/>
</dbReference>
<keyword evidence="11" id="KW-0325">Glycoprotein</keyword>
<evidence type="ECO:0000256" key="9">
    <source>
        <dbReference type="ARBA" id="ARBA00022801"/>
    </source>
</evidence>
<evidence type="ECO:0000256" key="3">
    <source>
        <dbReference type="ARBA" id="ARBA00004116"/>
    </source>
</evidence>
<keyword evidence="12" id="KW-0326">Glycosidase</keyword>
<dbReference type="InterPro" id="IPR001360">
    <property type="entry name" value="Glyco_hydro_1"/>
</dbReference>
<dbReference type="Proteomes" id="UP000266723">
    <property type="component" value="Unassembled WGS sequence"/>
</dbReference>
<dbReference type="SUPFAM" id="SSF51445">
    <property type="entry name" value="(Trans)glycosidases"/>
    <property type="match status" value="1"/>
</dbReference>
<sequence length="397" mass="44642">MFTPILCGDLDINFVITVFDPNILPGIWRNSILEYFSNKDPKTKSGAGPWKPEARTRSRRRKPEAGAGNNLVFFIGLRELHHSIKFLVKFGVGRRLVAWAIKLPCRLCEDGHVDVVVPLIPMAWKWIIRKNHHDETLPPWWGLVGVGRKFDGEAGKVCIKGDASAHTLDACATPGLSSWNPESGWTFILRSYLDPENMWELGGSPFDPEIVSGPGSDVGTQRFLLDPEVVSNPEVVLDPEVALNTEVALDPEVIWKPGGSSRPKGPEIFSRPGDCMGTYLRYGPEKDLRYNFCWEIQYLAACFLIFLASLRSSGRVSASRNGSDTRGYFVWSFMDLYELLSGYEYSFGLYFVNFSDPHRKRTPKLSAHWYSAFLKDNTTFLGSQGIAQLQSNFSSPY</sequence>
<evidence type="ECO:0000256" key="8">
    <source>
        <dbReference type="ARBA" id="ARBA00022729"/>
    </source>
</evidence>
<organism evidence="18 19">
    <name type="scientific">Brassica cretica</name>
    <name type="common">Mustard</name>
    <dbReference type="NCBI Taxonomy" id="69181"/>
    <lineage>
        <taxon>Eukaryota</taxon>
        <taxon>Viridiplantae</taxon>
        <taxon>Streptophyta</taxon>
        <taxon>Embryophyta</taxon>
        <taxon>Tracheophyta</taxon>
        <taxon>Spermatophyta</taxon>
        <taxon>Magnoliopsida</taxon>
        <taxon>eudicotyledons</taxon>
        <taxon>Gunneridae</taxon>
        <taxon>Pentapetalae</taxon>
        <taxon>rosids</taxon>
        <taxon>malvids</taxon>
        <taxon>Brassicales</taxon>
        <taxon>Brassicaceae</taxon>
        <taxon>Brassiceae</taxon>
        <taxon>Brassica</taxon>
    </lineage>
</organism>
<comment type="catalytic activity">
    <reaction evidence="15">
        <text>a thioglucoside + H2O = a sugar + a thiol.</text>
        <dbReference type="EC" id="3.2.1.147"/>
    </reaction>
</comment>
<gene>
    <name evidence="18" type="ORF">DY000_02025263</name>
</gene>
<comment type="caution">
    <text evidence="18">The sequence shown here is derived from an EMBL/GenBank/DDBJ whole genome shotgun (WGS) entry which is preliminary data.</text>
</comment>
<evidence type="ECO:0000256" key="14">
    <source>
        <dbReference type="ARBA" id="ARBA00032797"/>
    </source>
</evidence>
<evidence type="ECO:0000313" key="19">
    <source>
        <dbReference type="Proteomes" id="UP000266723"/>
    </source>
</evidence>